<dbReference type="EMBL" id="SHOA02000002">
    <property type="protein sequence ID" value="TDH69270.1"/>
    <property type="molecule type" value="Genomic_DNA"/>
</dbReference>
<evidence type="ECO:0000313" key="2">
    <source>
        <dbReference type="Proteomes" id="UP000294530"/>
    </source>
</evidence>
<dbReference type="GeneID" id="94346652"/>
<gene>
    <name evidence="1" type="ORF">CCR75_002884</name>
</gene>
<protein>
    <submittedName>
        <fullName evidence="1">Uncharacterized protein</fullName>
    </submittedName>
</protein>
<keyword evidence="2" id="KW-1185">Reference proteome</keyword>
<dbReference type="Proteomes" id="UP000294530">
    <property type="component" value="Unassembled WGS sequence"/>
</dbReference>
<evidence type="ECO:0000313" key="1">
    <source>
        <dbReference type="EMBL" id="TDH69270.1"/>
    </source>
</evidence>
<reference evidence="1 2" key="1">
    <citation type="journal article" date="2021" name="Genome Biol.">
        <title>AFLAP: assembly-free linkage analysis pipeline using k-mers from genome sequencing data.</title>
        <authorList>
            <person name="Fletcher K."/>
            <person name="Zhang L."/>
            <person name="Gil J."/>
            <person name="Han R."/>
            <person name="Cavanaugh K."/>
            <person name="Michelmore R."/>
        </authorList>
    </citation>
    <scope>NUCLEOTIDE SEQUENCE [LARGE SCALE GENOMIC DNA]</scope>
    <source>
        <strain evidence="1 2">SF5</strain>
    </source>
</reference>
<organism evidence="1 2">
    <name type="scientific">Bremia lactucae</name>
    <name type="common">Lettuce downy mildew</name>
    <dbReference type="NCBI Taxonomy" id="4779"/>
    <lineage>
        <taxon>Eukaryota</taxon>
        <taxon>Sar</taxon>
        <taxon>Stramenopiles</taxon>
        <taxon>Oomycota</taxon>
        <taxon>Peronosporomycetes</taxon>
        <taxon>Peronosporales</taxon>
        <taxon>Peronosporaceae</taxon>
        <taxon>Bremia</taxon>
    </lineage>
</organism>
<proteinExistence type="predicted"/>
<sequence length="102" mass="10863">MHSHCTLHFLGYVHEWTRDFALSESYSSTRVGASPISFFTNLYLPEERKTSFFEAAAAGATGSVAGAKPKVSCLKVGVRAGHAIQQVRIAPGTLQGATGNAH</sequence>
<accession>A0A976IF87</accession>
<dbReference type="AlphaFoldDB" id="A0A976IF87"/>
<dbReference type="RefSeq" id="XP_067818769.1">
    <property type="nucleotide sequence ID" value="XM_067960981.1"/>
</dbReference>
<comment type="caution">
    <text evidence="1">The sequence shown here is derived from an EMBL/GenBank/DDBJ whole genome shotgun (WGS) entry which is preliminary data.</text>
</comment>
<dbReference type="KEGG" id="blac:94346652"/>
<name>A0A976IF87_BRELC</name>